<keyword evidence="3" id="KW-1185">Reference proteome</keyword>
<accession>A0AAV9WBF5</accession>
<feature type="region of interest" description="Disordered" evidence="1">
    <location>
        <begin position="116"/>
        <end position="143"/>
    </location>
</feature>
<dbReference type="AlphaFoldDB" id="A0AAV9WBF5"/>
<dbReference type="Proteomes" id="UP001370758">
    <property type="component" value="Unassembled WGS sequence"/>
</dbReference>
<gene>
    <name evidence="2" type="ORF">TWF481_007411</name>
</gene>
<sequence>MVWAQTDPTLLLRFPDPRLVANSIQDHMYYTLQDGQTSAATAVVSGLLATYLSRDLKSANRMRKAIATLKNLAESKVLKDENGVAYDPGAFPVVWNGIQPDSWFLEDQLLYSKLKPPADADEPPVTPVRIHTAVKSRKPVPTP</sequence>
<feature type="compositionally biased region" description="Basic residues" evidence="1">
    <location>
        <begin position="132"/>
        <end position="143"/>
    </location>
</feature>
<evidence type="ECO:0000313" key="2">
    <source>
        <dbReference type="EMBL" id="KAK6505516.1"/>
    </source>
</evidence>
<organism evidence="2 3">
    <name type="scientific">Arthrobotrys musiformis</name>
    <dbReference type="NCBI Taxonomy" id="47236"/>
    <lineage>
        <taxon>Eukaryota</taxon>
        <taxon>Fungi</taxon>
        <taxon>Dikarya</taxon>
        <taxon>Ascomycota</taxon>
        <taxon>Pezizomycotina</taxon>
        <taxon>Orbiliomycetes</taxon>
        <taxon>Orbiliales</taxon>
        <taxon>Orbiliaceae</taxon>
        <taxon>Arthrobotrys</taxon>
    </lineage>
</organism>
<evidence type="ECO:0000313" key="3">
    <source>
        <dbReference type="Proteomes" id="UP001370758"/>
    </source>
</evidence>
<evidence type="ECO:0000256" key="1">
    <source>
        <dbReference type="SAM" id="MobiDB-lite"/>
    </source>
</evidence>
<proteinExistence type="predicted"/>
<protein>
    <submittedName>
        <fullName evidence="2">Uncharacterized protein</fullName>
    </submittedName>
</protein>
<comment type="caution">
    <text evidence="2">The sequence shown here is derived from an EMBL/GenBank/DDBJ whole genome shotgun (WGS) entry which is preliminary data.</text>
</comment>
<reference evidence="2 3" key="1">
    <citation type="submission" date="2023-08" db="EMBL/GenBank/DDBJ databases">
        <authorList>
            <person name="Palmer J.M."/>
        </authorList>
    </citation>
    <scope>NUCLEOTIDE SEQUENCE [LARGE SCALE GENOMIC DNA]</scope>
    <source>
        <strain evidence="2 3">TWF481</strain>
    </source>
</reference>
<name>A0AAV9WBF5_9PEZI</name>
<dbReference type="EMBL" id="JAVHJL010000004">
    <property type="protein sequence ID" value="KAK6505516.1"/>
    <property type="molecule type" value="Genomic_DNA"/>
</dbReference>